<feature type="transmembrane region" description="Helical" evidence="1">
    <location>
        <begin position="29"/>
        <end position="50"/>
    </location>
</feature>
<sequence length="149" mass="16969">MTNSPTLKGTHIRCKGNVEKNYEQVPHTINSYLDLGLISGNALAVYVLLLKNDNKEMWVRFPHHTTAPQHIKPNISPNHFPSEIPRIGTSDKIKMAKPQPFSFIRSILLCPGYQTVFSICFQDSGNKKRPSETGKDQDKYWITQPISKF</sequence>
<accession>A0A9X9EQX9</accession>
<dbReference type="Proteomes" id="UP000309170">
    <property type="component" value="Unassembled WGS sequence"/>
</dbReference>
<evidence type="ECO:0000313" key="2">
    <source>
        <dbReference type="EMBL" id="TKH08501.1"/>
    </source>
</evidence>
<name>A0A9X9EQX9_9BACI</name>
<dbReference type="AlphaFoldDB" id="A0A9X9EQX9"/>
<evidence type="ECO:0000313" key="3">
    <source>
        <dbReference type="Proteomes" id="UP000309170"/>
    </source>
</evidence>
<dbReference type="RefSeq" id="WP_137024251.1">
    <property type="nucleotide sequence ID" value="NZ_SZNT01000364.1"/>
</dbReference>
<keyword evidence="1" id="KW-1133">Transmembrane helix</keyword>
<proteinExistence type="predicted"/>
<reference evidence="2 3" key="1">
    <citation type="journal article" date="2019" name="Environ. Microbiol.">
        <title>An active ?-lactamase is a part of an orchestrated cell wall stress resistance network of Bacillus subtilis and related rhizosphere species.</title>
        <authorList>
            <person name="Bucher T."/>
            <person name="Keren-Paz A."/>
            <person name="Hausser J."/>
            <person name="Olender T."/>
            <person name="Cytryn E."/>
            <person name="Kolodkin-Gal I."/>
        </authorList>
    </citation>
    <scope>NUCLEOTIDE SEQUENCE [LARGE SCALE GENOMIC DNA]</scope>
    <source>
        <strain evidence="2 3">I4</strain>
    </source>
</reference>
<gene>
    <name evidence="2" type="ORF">FC678_20085</name>
</gene>
<evidence type="ECO:0000256" key="1">
    <source>
        <dbReference type="SAM" id="Phobius"/>
    </source>
</evidence>
<organism evidence="2 3">
    <name type="scientific">Peribacillus simplex</name>
    <dbReference type="NCBI Taxonomy" id="1478"/>
    <lineage>
        <taxon>Bacteria</taxon>
        <taxon>Bacillati</taxon>
        <taxon>Bacillota</taxon>
        <taxon>Bacilli</taxon>
        <taxon>Bacillales</taxon>
        <taxon>Bacillaceae</taxon>
        <taxon>Peribacillus</taxon>
    </lineage>
</organism>
<keyword evidence="1" id="KW-0472">Membrane</keyword>
<comment type="caution">
    <text evidence="2">The sequence shown here is derived from an EMBL/GenBank/DDBJ whole genome shotgun (WGS) entry which is preliminary data.</text>
</comment>
<protein>
    <submittedName>
        <fullName evidence="2">Uncharacterized protein</fullName>
    </submittedName>
</protein>
<keyword evidence="1" id="KW-0812">Transmembrane</keyword>
<dbReference type="EMBL" id="SZNT01000364">
    <property type="protein sequence ID" value="TKH08501.1"/>
    <property type="molecule type" value="Genomic_DNA"/>
</dbReference>